<feature type="transmembrane region" description="Helical" evidence="1">
    <location>
        <begin position="52"/>
        <end position="71"/>
    </location>
</feature>
<gene>
    <name evidence="2" type="ordered locus">IALB_0198</name>
</gene>
<dbReference type="Proteomes" id="UP000007394">
    <property type="component" value="Chromosome"/>
</dbReference>
<dbReference type="AlphaFoldDB" id="I0AG03"/>
<dbReference type="InterPro" id="IPR045466">
    <property type="entry name" value="DUF6498"/>
</dbReference>
<name>I0AG03_IGNAJ</name>
<feature type="transmembrane region" description="Helical" evidence="1">
    <location>
        <begin position="172"/>
        <end position="195"/>
    </location>
</feature>
<evidence type="ECO:0000313" key="3">
    <source>
        <dbReference type="Proteomes" id="UP000007394"/>
    </source>
</evidence>
<keyword evidence="1" id="KW-0812">Transmembrane</keyword>
<accession>I0AG03</accession>
<dbReference type="RefSeq" id="WP_014559069.1">
    <property type="nucleotide sequence ID" value="NC_017464.1"/>
</dbReference>
<dbReference type="EMBL" id="CP003418">
    <property type="protein sequence ID" value="AFH47910.1"/>
    <property type="molecule type" value="Genomic_DNA"/>
</dbReference>
<protein>
    <submittedName>
        <fullName evidence="2">Uncharacterized protein</fullName>
    </submittedName>
</protein>
<keyword evidence="1" id="KW-1133">Transmembrane helix</keyword>
<dbReference type="OrthoDB" id="1200986at2"/>
<sequence length="233" mass="26511">MKEVKTKRKISFNELWNNIDFSKPSAWGVIGSNLAVIFFAIVDKLTATEVMWIYWIQSVIIGVFNFFRIMMLKNFTTKGMTANGKEVLPTKATKISTAIFFLFHYGFFHLVYAAFLFSFPTILGEEKKFEGGFYLLFTGIVFLLNYGIEFYKEQTTLTDEIPNLGTVMFLPYFRVIPMHLAIILGGFIAAAGSFFNTDTSFLIILVLMGIKTIIDLMTHSINVYTGLPMTQNP</sequence>
<feature type="transmembrane region" description="Helical" evidence="1">
    <location>
        <begin position="131"/>
        <end position="151"/>
    </location>
</feature>
<feature type="transmembrane region" description="Helical" evidence="1">
    <location>
        <begin position="98"/>
        <end position="119"/>
    </location>
</feature>
<keyword evidence="1" id="KW-0472">Membrane</keyword>
<reference evidence="2 3" key="1">
    <citation type="journal article" date="2012" name="Front. Microbiol.">
        <title>Complete genome of Ignavibacterium album, a metabolically versatile, flagellated, facultative anaerobe from the phylum Chlorobi.</title>
        <authorList>
            <person name="Liu Z."/>
            <person name="Frigaard N.-U."/>
            <person name="Vogl K."/>
            <person name="Iino T."/>
            <person name="Ohkuma M."/>
            <person name="Overmann J."/>
            <person name="Bryant D.A."/>
        </authorList>
    </citation>
    <scope>NUCLEOTIDE SEQUENCE [LARGE SCALE GENOMIC DNA]</scope>
    <source>
        <strain evidence="3">DSM 19864 / JCM 16511 / NBRC 101810 / Mat9-16</strain>
    </source>
</reference>
<proteinExistence type="predicted"/>
<dbReference type="HOGENOM" id="CLU_1188677_0_0_10"/>
<dbReference type="Pfam" id="PF20108">
    <property type="entry name" value="DUF6498"/>
    <property type="match status" value="1"/>
</dbReference>
<keyword evidence="3" id="KW-1185">Reference proteome</keyword>
<feature type="transmembrane region" description="Helical" evidence="1">
    <location>
        <begin position="21"/>
        <end position="40"/>
    </location>
</feature>
<organism evidence="2 3">
    <name type="scientific">Ignavibacterium album (strain DSM 19864 / JCM 16511 / NBRC 101810 / Mat9-16)</name>
    <dbReference type="NCBI Taxonomy" id="945713"/>
    <lineage>
        <taxon>Bacteria</taxon>
        <taxon>Pseudomonadati</taxon>
        <taxon>Ignavibacteriota</taxon>
        <taxon>Ignavibacteria</taxon>
        <taxon>Ignavibacteriales</taxon>
        <taxon>Ignavibacteriaceae</taxon>
        <taxon>Ignavibacterium</taxon>
    </lineage>
</organism>
<evidence type="ECO:0000313" key="2">
    <source>
        <dbReference type="EMBL" id="AFH47910.1"/>
    </source>
</evidence>
<dbReference type="KEGG" id="ial:IALB_0198"/>
<evidence type="ECO:0000256" key="1">
    <source>
        <dbReference type="SAM" id="Phobius"/>
    </source>
</evidence>
<dbReference type="STRING" id="945713.IALB_0198"/>
<feature type="transmembrane region" description="Helical" evidence="1">
    <location>
        <begin position="201"/>
        <end position="224"/>
    </location>
</feature>